<reference evidence="2 3" key="1">
    <citation type="submission" date="2019-10" db="EMBL/GenBank/DDBJ databases">
        <title>The Genome Sequence of Clostridium tarantellae Isolated from Fish Brain.</title>
        <authorList>
            <person name="Bano L."/>
            <person name="Kiel M."/>
            <person name="Sales G."/>
            <person name="Doxey A.C."/>
            <person name="Mansfield M.J."/>
            <person name="Schiavone M."/>
            <person name="Rossetto O."/>
            <person name="Pirazzini M."/>
            <person name="Dobrindt U."/>
            <person name="Montecucco C."/>
        </authorList>
    </citation>
    <scope>NUCLEOTIDE SEQUENCE [LARGE SCALE GENOMIC DNA]</scope>
    <source>
        <strain evidence="2 3">DSM 3997</strain>
    </source>
</reference>
<organism evidence="2 3">
    <name type="scientific">Clostridium tarantellae</name>
    <dbReference type="NCBI Taxonomy" id="39493"/>
    <lineage>
        <taxon>Bacteria</taxon>
        <taxon>Bacillati</taxon>
        <taxon>Bacillota</taxon>
        <taxon>Clostridia</taxon>
        <taxon>Eubacteriales</taxon>
        <taxon>Clostridiaceae</taxon>
        <taxon>Clostridium</taxon>
    </lineage>
</organism>
<name>A0A6I1MQR8_9CLOT</name>
<feature type="transmembrane region" description="Helical" evidence="1">
    <location>
        <begin position="6"/>
        <end position="39"/>
    </location>
</feature>
<proteinExistence type="predicted"/>
<evidence type="ECO:0000256" key="1">
    <source>
        <dbReference type="SAM" id="Phobius"/>
    </source>
</evidence>
<dbReference type="RefSeq" id="WP_152888547.1">
    <property type="nucleotide sequence ID" value="NZ_WHJC01000049.1"/>
</dbReference>
<sequence length="98" mass="11574">MKKYLSIIVIVLIAIIVFNLVLYILPIILFLIAAFWLYFKLIKPQILKFKHKSTRKKNNIEVEEEITSVEDDNLYEDGPVIDVDYEELDKDLDKKSKD</sequence>
<evidence type="ECO:0000313" key="2">
    <source>
        <dbReference type="EMBL" id="MPQ43221.1"/>
    </source>
</evidence>
<keyword evidence="1" id="KW-0472">Membrane</keyword>
<evidence type="ECO:0008006" key="4">
    <source>
        <dbReference type="Google" id="ProtNLM"/>
    </source>
</evidence>
<dbReference type="EMBL" id="WHJC01000049">
    <property type="protein sequence ID" value="MPQ43221.1"/>
    <property type="molecule type" value="Genomic_DNA"/>
</dbReference>
<dbReference type="Proteomes" id="UP000430345">
    <property type="component" value="Unassembled WGS sequence"/>
</dbReference>
<keyword evidence="3" id="KW-1185">Reference proteome</keyword>
<accession>A0A6I1MQR8</accession>
<keyword evidence="1" id="KW-0812">Transmembrane</keyword>
<keyword evidence="1" id="KW-1133">Transmembrane helix</keyword>
<evidence type="ECO:0000313" key="3">
    <source>
        <dbReference type="Proteomes" id="UP000430345"/>
    </source>
</evidence>
<gene>
    <name evidence="2" type="ORF">GBZ86_05520</name>
</gene>
<comment type="caution">
    <text evidence="2">The sequence shown here is derived from an EMBL/GenBank/DDBJ whole genome shotgun (WGS) entry which is preliminary data.</text>
</comment>
<protein>
    <recommendedName>
        <fullName evidence="4">DUF4834 family protein</fullName>
    </recommendedName>
</protein>
<dbReference type="AlphaFoldDB" id="A0A6I1MQR8"/>